<feature type="region of interest" description="Disordered" evidence="1">
    <location>
        <begin position="364"/>
        <end position="399"/>
    </location>
</feature>
<gene>
    <name evidence="3" type="ORF">AMAG_06896</name>
</gene>
<feature type="transmembrane region" description="Helical" evidence="2">
    <location>
        <begin position="200"/>
        <end position="222"/>
    </location>
</feature>
<feature type="region of interest" description="Disordered" evidence="1">
    <location>
        <begin position="415"/>
        <end position="438"/>
    </location>
</feature>
<organism evidence="3 4">
    <name type="scientific">Allomyces macrogynus (strain ATCC 38327)</name>
    <name type="common">Allomyces javanicus var. macrogynus</name>
    <dbReference type="NCBI Taxonomy" id="578462"/>
    <lineage>
        <taxon>Eukaryota</taxon>
        <taxon>Fungi</taxon>
        <taxon>Fungi incertae sedis</taxon>
        <taxon>Blastocladiomycota</taxon>
        <taxon>Blastocladiomycetes</taxon>
        <taxon>Blastocladiales</taxon>
        <taxon>Blastocladiaceae</taxon>
        <taxon>Allomyces</taxon>
    </lineage>
</organism>
<protein>
    <submittedName>
        <fullName evidence="3">Uncharacterized protein</fullName>
    </submittedName>
</protein>
<evidence type="ECO:0000313" key="4">
    <source>
        <dbReference type="Proteomes" id="UP000054350"/>
    </source>
</evidence>
<sequence>MSRELLLSRIFNMATALPSLLVNISTFNCIYQRYCGRPIQKAILISTALSIIVDVSIIYSMGSWLYDNKWPLWGPVTVGLNILKRIYSIVPVYVIFLRLTAVCDTCRTWTPRAGLYTAGYALLAAASTTLHLHAYITGGWVSAQAWAQYSYKWYRGVDVAAVFWYASVALVSDVAFISLSRTNPHISARFDNILQFYNPVIGLGEELAMLVAVLVPLVFGIFNTKIASAPYTEQALLSFITLNAVYSVKATAVLRGDTDDLIVTTASGIGNGIRTVYLAPSSPREANSANTSADKFAFKASVPAVAAGTTSQRSGPMTSRGTATASMVSSMQQTQSQLQPSQPSSPTSAGPISKAAGLRLQIPGTAAVPYPPPSPTVLSSPVNRGPASPVPPTASYSSSYPGYGSNVPAYYGGDASVSRSSSTGSSYAAPSAAPPRKASMGVVPAMTGGVGQFGPPPPAARAIGQY</sequence>
<dbReference type="VEuPathDB" id="FungiDB:AMAG_06896"/>
<dbReference type="OrthoDB" id="5599399at2759"/>
<evidence type="ECO:0000256" key="1">
    <source>
        <dbReference type="SAM" id="MobiDB-lite"/>
    </source>
</evidence>
<keyword evidence="2" id="KW-0472">Membrane</keyword>
<evidence type="ECO:0000256" key="2">
    <source>
        <dbReference type="SAM" id="Phobius"/>
    </source>
</evidence>
<dbReference type="STRING" id="578462.A0A0L0SFD1"/>
<feature type="transmembrane region" description="Helical" evidence="2">
    <location>
        <begin position="6"/>
        <end position="31"/>
    </location>
</feature>
<reference evidence="3 4" key="1">
    <citation type="submission" date="2009-11" db="EMBL/GenBank/DDBJ databases">
        <title>Annotation of Allomyces macrogynus ATCC 38327.</title>
        <authorList>
            <consortium name="The Broad Institute Genome Sequencing Platform"/>
            <person name="Russ C."/>
            <person name="Cuomo C."/>
            <person name="Burger G."/>
            <person name="Gray M.W."/>
            <person name="Holland P.W.H."/>
            <person name="King N."/>
            <person name="Lang F.B.F."/>
            <person name="Roger A.J."/>
            <person name="Ruiz-Trillo I."/>
            <person name="Young S.K."/>
            <person name="Zeng Q."/>
            <person name="Gargeya S."/>
            <person name="Fitzgerald M."/>
            <person name="Haas B."/>
            <person name="Abouelleil A."/>
            <person name="Alvarado L."/>
            <person name="Arachchi H.M."/>
            <person name="Berlin A."/>
            <person name="Chapman S.B."/>
            <person name="Gearin G."/>
            <person name="Goldberg J."/>
            <person name="Griggs A."/>
            <person name="Gujja S."/>
            <person name="Hansen M."/>
            <person name="Heiman D."/>
            <person name="Howarth C."/>
            <person name="Larimer J."/>
            <person name="Lui A."/>
            <person name="MacDonald P.J.P."/>
            <person name="McCowen C."/>
            <person name="Montmayeur A."/>
            <person name="Murphy C."/>
            <person name="Neiman D."/>
            <person name="Pearson M."/>
            <person name="Priest M."/>
            <person name="Roberts A."/>
            <person name="Saif S."/>
            <person name="Shea T."/>
            <person name="Sisk P."/>
            <person name="Stolte C."/>
            <person name="Sykes S."/>
            <person name="Wortman J."/>
            <person name="Nusbaum C."/>
            <person name="Birren B."/>
        </authorList>
    </citation>
    <scope>NUCLEOTIDE SEQUENCE [LARGE SCALE GENOMIC DNA]</scope>
    <source>
        <strain evidence="3 4">ATCC 38327</strain>
    </source>
</reference>
<keyword evidence="2" id="KW-0812">Transmembrane</keyword>
<dbReference type="AlphaFoldDB" id="A0A0L0SFD1"/>
<feature type="compositionally biased region" description="Polar residues" evidence="1">
    <location>
        <begin position="308"/>
        <end position="325"/>
    </location>
</feature>
<reference evidence="4" key="2">
    <citation type="submission" date="2009-11" db="EMBL/GenBank/DDBJ databases">
        <title>The Genome Sequence of Allomyces macrogynus strain ATCC 38327.</title>
        <authorList>
            <consortium name="The Broad Institute Genome Sequencing Platform"/>
            <person name="Russ C."/>
            <person name="Cuomo C."/>
            <person name="Shea T."/>
            <person name="Young S.K."/>
            <person name="Zeng Q."/>
            <person name="Koehrsen M."/>
            <person name="Haas B."/>
            <person name="Borodovsky M."/>
            <person name="Guigo R."/>
            <person name="Alvarado L."/>
            <person name="Berlin A."/>
            <person name="Borenstein D."/>
            <person name="Chen Z."/>
            <person name="Engels R."/>
            <person name="Freedman E."/>
            <person name="Gellesch M."/>
            <person name="Goldberg J."/>
            <person name="Griggs A."/>
            <person name="Gujja S."/>
            <person name="Heiman D."/>
            <person name="Hepburn T."/>
            <person name="Howarth C."/>
            <person name="Jen D."/>
            <person name="Larson L."/>
            <person name="Lewis B."/>
            <person name="Mehta T."/>
            <person name="Park D."/>
            <person name="Pearson M."/>
            <person name="Roberts A."/>
            <person name="Saif S."/>
            <person name="Shenoy N."/>
            <person name="Sisk P."/>
            <person name="Stolte C."/>
            <person name="Sykes S."/>
            <person name="Walk T."/>
            <person name="White J."/>
            <person name="Yandava C."/>
            <person name="Burger G."/>
            <person name="Gray M.W."/>
            <person name="Holland P.W.H."/>
            <person name="King N."/>
            <person name="Lang F.B.F."/>
            <person name="Roger A.J."/>
            <person name="Ruiz-Trillo I."/>
            <person name="Lander E."/>
            <person name="Nusbaum C."/>
        </authorList>
    </citation>
    <scope>NUCLEOTIDE SEQUENCE [LARGE SCALE GENOMIC DNA]</scope>
    <source>
        <strain evidence="4">ATCC 38327</strain>
    </source>
</reference>
<feature type="transmembrane region" description="Helical" evidence="2">
    <location>
        <begin position="43"/>
        <end position="66"/>
    </location>
</feature>
<dbReference type="Proteomes" id="UP000054350">
    <property type="component" value="Unassembled WGS sequence"/>
</dbReference>
<name>A0A0L0SFD1_ALLM3</name>
<feature type="transmembrane region" description="Helical" evidence="2">
    <location>
        <begin position="115"/>
        <end position="136"/>
    </location>
</feature>
<dbReference type="EMBL" id="GG745337">
    <property type="protein sequence ID" value="KNE61144.1"/>
    <property type="molecule type" value="Genomic_DNA"/>
</dbReference>
<keyword evidence="2" id="KW-1133">Transmembrane helix</keyword>
<keyword evidence="4" id="KW-1185">Reference proteome</keyword>
<proteinExistence type="predicted"/>
<feature type="transmembrane region" description="Helical" evidence="2">
    <location>
        <begin position="156"/>
        <end position="179"/>
    </location>
</feature>
<feature type="region of interest" description="Disordered" evidence="1">
    <location>
        <begin position="307"/>
        <end position="352"/>
    </location>
</feature>
<evidence type="ECO:0000313" key="3">
    <source>
        <dbReference type="EMBL" id="KNE61144.1"/>
    </source>
</evidence>
<feature type="transmembrane region" description="Helical" evidence="2">
    <location>
        <begin position="86"/>
        <end position="103"/>
    </location>
</feature>
<feature type="compositionally biased region" description="Low complexity" evidence="1">
    <location>
        <begin position="326"/>
        <end position="348"/>
    </location>
</feature>
<accession>A0A0L0SFD1</accession>